<gene>
    <name evidence="2" type="ORF">BN961_01560</name>
</gene>
<comment type="caution">
    <text evidence="2">The sequence shown here is derived from an EMBL/GenBank/DDBJ whole genome shotgun (WGS) entry which is preliminary data.</text>
</comment>
<dbReference type="EMBL" id="CCAZ020000001">
    <property type="protein sequence ID" value="CEG08147.1"/>
    <property type="molecule type" value="Genomic_DNA"/>
</dbReference>
<feature type="compositionally biased region" description="Polar residues" evidence="1">
    <location>
        <begin position="56"/>
        <end position="72"/>
    </location>
</feature>
<dbReference type="Proteomes" id="UP000035762">
    <property type="component" value="Unassembled WGS sequence"/>
</dbReference>
<evidence type="ECO:0000256" key="1">
    <source>
        <dbReference type="SAM" id="MobiDB-lite"/>
    </source>
</evidence>
<dbReference type="RefSeq" id="WP_048756972.1">
    <property type="nucleotide sequence ID" value="NZ_CCAZ020000001.1"/>
</dbReference>
<dbReference type="OrthoDB" id="8246446at2"/>
<accession>A0A090MPF6</accession>
<sequence length="87" mass="9931">MPYALFTNGEQISKAYRSREEVWKKAEEAGLVVDLPTDEEKKAPKQVLDEGYHIQSCQPDETDEQLSTTATDVNFEPVRQRRSSSAR</sequence>
<proteinExistence type="predicted"/>
<feature type="region of interest" description="Disordered" evidence="1">
    <location>
        <begin position="56"/>
        <end position="87"/>
    </location>
</feature>
<name>A0A090MPF6_AFIFE</name>
<reference evidence="2 3" key="1">
    <citation type="journal article" date="2014" name="Genome Announc.">
        <title>Genome Sequence of Afipia felis Strain 76713, Isolated in Hospital Water Using an Amoeba Co-Culture Procedure.</title>
        <authorList>
            <person name="Benamar S."/>
            <person name="La Scola B."/>
            <person name="Croce O."/>
        </authorList>
    </citation>
    <scope>NUCLEOTIDE SEQUENCE [LARGE SCALE GENOMIC DNA]</scope>
    <source>
        <strain evidence="2 3">76713</strain>
    </source>
</reference>
<evidence type="ECO:0000313" key="3">
    <source>
        <dbReference type="Proteomes" id="UP000035762"/>
    </source>
</evidence>
<organism evidence="2 3">
    <name type="scientific">Afipia felis</name>
    <name type="common">Cat scratch disease bacillus</name>
    <dbReference type="NCBI Taxonomy" id="1035"/>
    <lineage>
        <taxon>Bacteria</taxon>
        <taxon>Pseudomonadati</taxon>
        <taxon>Pseudomonadota</taxon>
        <taxon>Alphaproteobacteria</taxon>
        <taxon>Hyphomicrobiales</taxon>
        <taxon>Nitrobacteraceae</taxon>
        <taxon>Afipia</taxon>
    </lineage>
</organism>
<dbReference type="AlphaFoldDB" id="A0A090MPF6"/>
<dbReference type="STRING" id="1035.BN961_01560"/>
<evidence type="ECO:0000313" key="2">
    <source>
        <dbReference type="EMBL" id="CEG08147.1"/>
    </source>
</evidence>
<protein>
    <submittedName>
        <fullName evidence="2">Uncharacterized protein</fullName>
    </submittedName>
</protein>
<keyword evidence="3" id="KW-1185">Reference proteome</keyword>